<evidence type="ECO:0000256" key="5">
    <source>
        <dbReference type="ARBA" id="ARBA00023204"/>
    </source>
</evidence>
<dbReference type="AlphaFoldDB" id="A0A0G0JR02"/>
<gene>
    <name evidence="9" type="ORF">US91_C0007G0023</name>
</gene>
<sequence>MNIKALNIPQTPGCYRYKSAKGEIIYIGKAVNLRSRVSSYWRESANHTPAKKAMLREIASVDWIETETEIEALLLEANLVKKFQPRFNIDLRDDKRFSYIKISTEDEIPGVFITRKIDKQGKYFGPFTSAGSVREVLKIIRKIWPYCTERTVKKKTCFYAQIGRCTGVCGGRFDVKEYKEKIIKPITLFLAGEKGKVIKKLEVRSKKLEVESKKLDARSKKLKEVKSYNTKNETRSTQQTISSLQNNVDIELRVIKSQLLNIKYVLASAKVIGVQDKYAADVVELAKILGLPRVPERIEGYDISNIFGKEAVGSMVVFSGGEPNKSEYKKFKIEVTSDMGDTGMLGEVMERRLCHIVNPSFCHSREGGNPRVNNIDVKKTKNVDIWLTPDLIIIDGGKGQLNEVIKILKKNNLDIPVLAISKGEGLRSAAAPDKIFFPGEKKPLELPLASPALHIIKRVRDEAHRFAIKFHRDLRKKRFLP</sequence>
<proteinExistence type="predicted"/>
<dbReference type="EMBL" id="LBUU01000007">
    <property type="protein sequence ID" value="KKQ70013.1"/>
    <property type="molecule type" value="Genomic_DNA"/>
</dbReference>
<evidence type="ECO:0000313" key="9">
    <source>
        <dbReference type="EMBL" id="KKQ70013.1"/>
    </source>
</evidence>
<organism evidence="9 10">
    <name type="scientific">Candidatus Falkowbacteria bacterium GW2011_GWE1_38_31</name>
    <dbReference type="NCBI Taxonomy" id="1618638"/>
    <lineage>
        <taxon>Bacteria</taxon>
        <taxon>Candidatus Falkowiibacteriota</taxon>
    </lineage>
</organism>
<dbReference type="InterPro" id="IPR035901">
    <property type="entry name" value="GIY-YIG_endonuc_sf"/>
</dbReference>
<dbReference type="PANTHER" id="PTHR30562">
    <property type="entry name" value="UVRC/OXIDOREDUCTASE"/>
    <property type="match status" value="1"/>
</dbReference>
<dbReference type="Pfam" id="PF01541">
    <property type="entry name" value="GIY-YIG"/>
    <property type="match status" value="1"/>
</dbReference>
<dbReference type="InterPro" id="IPR047296">
    <property type="entry name" value="GIY-YIG_UvrC_Cho"/>
</dbReference>
<dbReference type="SMART" id="SM00465">
    <property type="entry name" value="GIYc"/>
    <property type="match status" value="1"/>
</dbReference>
<dbReference type="PANTHER" id="PTHR30562:SF1">
    <property type="entry name" value="UVRABC SYSTEM PROTEIN C"/>
    <property type="match status" value="1"/>
</dbReference>
<dbReference type="InterPro" id="IPR001162">
    <property type="entry name" value="UvrC_RNase_H_dom"/>
</dbReference>
<dbReference type="Pfam" id="PF08459">
    <property type="entry name" value="UvrC_RNaseH_dom"/>
    <property type="match status" value="1"/>
</dbReference>
<dbReference type="PROSITE" id="PS50164">
    <property type="entry name" value="GIY_YIG"/>
    <property type="match status" value="1"/>
</dbReference>
<evidence type="ECO:0000256" key="6">
    <source>
        <dbReference type="SAM" id="Coils"/>
    </source>
</evidence>
<dbReference type="GO" id="GO:0009381">
    <property type="term" value="F:excinuclease ABC activity"/>
    <property type="evidence" value="ECO:0007669"/>
    <property type="project" value="InterPro"/>
</dbReference>
<evidence type="ECO:0000256" key="1">
    <source>
        <dbReference type="ARBA" id="ARBA00022490"/>
    </source>
</evidence>
<protein>
    <submittedName>
        <fullName evidence="9">Excinuclease ABC C subunit domain protein</fullName>
    </submittedName>
</protein>
<feature type="domain" description="GIY-YIG" evidence="7">
    <location>
        <begin position="10"/>
        <end position="89"/>
    </location>
</feature>
<keyword evidence="6" id="KW-0175">Coiled coil</keyword>
<feature type="domain" description="UvrC family homology region profile" evidence="8">
    <location>
        <begin position="274"/>
        <end position="408"/>
    </location>
</feature>
<dbReference type="InterPro" id="IPR038476">
    <property type="entry name" value="UvrC_RNase_H_dom_sf"/>
</dbReference>
<comment type="caution">
    <text evidence="9">The sequence shown here is derived from an EMBL/GenBank/DDBJ whole genome shotgun (WGS) entry which is preliminary data.</text>
</comment>
<reference evidence="9 10" key="1">
    <citation type="journal article" date="2015" name="Nature">
        <title>rRNA introns, odd ribosomes, and small enigmatic genomes across a large radiation of phyla.</title>
        <authorList>
            <person name="Brown C.T."/>
            <person name="Hug L.A."/>
            <person name="Thomas B.C."/>
            <person name="Sharon I."/>
            <person name="Castelle C.J."/>
            <person name="Singh A."/>
            <person name="Wilkins M.J."/>
            <person name="Williams K.H."/>
            <person name="Banfield J.F."/>
        </authorList>
    </citation>
    <scope>NUCLEOTIDE SEQUENCE [LARGE SCALE GENOMIC DNA]</scope>
</reference>
<dbReference type="SUPFAM" id="SSF82771">
    <property type="entry name" value="GIY-YIG endonuclease"/>
    <property type="match status" value="1"/>
</dbReference>
<evidence type="ECO:0000256" key="2">
    <source>
        <dbReference type="ARBA" id="ARBA00022763"/>
    </source>
</evidence>
<dbReference type="GO" id="GO:0006289">
    <property type="term" value="P:nucleotide-excision repair"/>
    <property type="evidence" value="ECO:0007669"/>
    <property type="project" value="InterPro"/>
</dbReference>
<keyword evidence="5" id="KW-0234">DNA repair</keyword>
<dbReference type="CDD" id="cd10434">
    <property type="entry name" value="GIY-YIG_UvrC_Cho"/>
    <property type="match status" value="1"/>
</dbReference>
<dbReference type="Proteomes" id="UP000034022">
    <property type="component" value="Unassembled WGS sequence"/>
</dbReference>
<dbReference type="Gene3D" id="3.40.1440.10">
    <property type="entry name" value="GIY-YIG endonuclease"/>
    <property type="match status" value="1"/>
</dbReference>
<keyword evidence="1" id="KW-0963">Cytoplasm</keyword>
<evidence type="ECO:0000313" key="10">
    <source>
        <dbReference type="Proteomes" id="UP000034022"/>
    </source>
</evidence>
<dbReference type="PATRIC" id="fig|1618638.3.peg.836"/>
<evidence type="ECO:0000259" key="7">
    <source>
        <dbReference type="PROSITE" id="PS50164"/>
    </source>
</evidence>
<keyword evidence="3" id="KW-0228">DNA excision</keyword>
<accession>A0A0G0JR02</accession>
<dbReference type="PROSITE" id="PS50165">
    <property type="entry name" value="UVRC"/>
    <property type="match status" value="1"/>
</dbReference>
<dbReference type="GO" id="GO:0009380">
    <property type="term" value="C:excinuclease repair complex"/>
    <property type="evidence" value="ECO:0007669"/>
    <property type="project" value="TreeGrafter"/>
</dbReference>
<feature type="coiled-coil region" evidence="6">
    <location>
        <begin position="198"/>
        <end position="225"/>
    </location>
</feature>
<keyword evidence="2" id="KW-0227">DNA damage</keyword>
<dbReference type="InterPro" id="IPR050066">
    <property type="entry name" value="UvrABC_protein_C"/>
</dbReference>
<name>A0A0G0JR02_9BACT</name>
<dbReference type="FunFam" id="3.40.1440.10:FF:000001">
    <property type="entry name" value="UvrABC system protein C"/>
    <property type="match status" value="1"/>
</dbReference>
<evidence type="ECO:0000256" key="4">
    <source>
        <dbReference type="ARBA" id="ARBA00022881"/>
    </source>
</evidence>
<evidence type="ECO:0000259" key="8">
    <source>
        <dbReference type="PROSITE" id="PS50165"/>
    </source>
</evidence>
<dbReference type="Gene3D" id="3.30.420.340">
    <property type="entry name" value="UvrC, RNAse H endonuclease domain"/>
    <property type="match status" value="1"/>
</dbReference>
<dbReference type="InterPro" id="IPR000305">
    <property type="entry name" value="GIY-YIG_endonuc"/>
</dbReference>
<keyword evidence="4" id="KW-0267">Excision nuclease</keyword>
<evidence type="ECO:0000256" key="3">
    <source>
        <dbReference type="ARBA" id="ARBA00022769"/>
    </source>
</evidence>